<dbReference type="EMBL" id="HBEM01017439">
    <property type="protein sequence ID" value="CAD8452994.1"/>
    <property type="molecule type" value="Transcribed_RNA"/>
</dbReference>
<dbReference type="InterPro" id="IPR007946">
    <property type="entry name" value="AAR2"/>
</dbReference>
<dbReference type="GO" id="GO:0000244">
    <property type="term" value="P:spliceosomal tri-snRNP complex assembly"/>
    <property type="evidence" value="ECO:0007669"/>
    <property type="project" value="TreeGrafter"/>
</dbReference>
<reference evidence="3" key="1">
    <citation type="submission" date="2021-01" db="EMBL/GenBank/DDBJ databases">
        <authorList>
            <person name="Corre E."/>
            <person name="Pelletier E."/>
            <person name="Niang G."/>
            <person name="Scheremetjew M."/>
            <person name="Finn R."/>
            <person name="Kale V."/>
            <person name="Holt S."/>
            <person name="Cochrane G."/>
            <person name="Meng A."/>
            <person name="Brown T."/>
            <person name="Cohen L."/>
        </authorList>
    </citation>
    <scope>NUCLEOTIDE SEQUENCE</scope>
    <source>
        <strain evidence="3">CCMP2058</strain>
    </source>
</reference>
<feature type="domain" description="AAR2 C-terminal" evidence="1">
    <location>
        <begin position="37"/>
        <end position="187"/>
    </location>
</feature>
<evidence type="ECO:0000313" key="3">
    <source>
        <dbReference type="EMBL" id="CAD8452996.1"/>
    </source>
</evidence>
<dbReference type="AlphaFoldDB" id="A0A6T6VUI1"/>
<sequence>MVSVRLKELNSTIQIPSRKLELVRPLEKPFYYSAMYGKVPTSANFRGNLTPEERSMFSMDSSYLFEILFKRHYKNNAGLLLGEIQYAYISSVVGGCVTGLHQWKQLLTLLCNCEKSLERRIELFSELNRILVLQIRFAPKDYLGLASFLFPIMENYLEILNDVNMETFQVQKRDLEKILKRKFGWEYSN</sequence>
<dbReference type="Pfam" id="PF05282">
    <property type="entry name" value="AAR2"/>
    <property type="match status" value="1"/>
</dbReference>
<dbReference type="PANTHER" id="PTHR12689:SF4">
    <property type="entry name" value="PROTEIN AAR2 HOMOLOG"/>
    <property type="match status" value="1"/>
</dbReference>
<gene>
    <name evidence="2" type="ORF">LAMO00422_LOCUS11934</name>
    <name evidence="3" type="ORF">LAMO00422_LOCUS11936</name>
</gene>
<dbReference type="EMBL" id="HBEM01017441">
    <property type="protein sequence ID" value="CAD8452996.1"/>
    <property type="molecule type" value="Transcribed_RNA"/>
</dbReference>
<proteinExistence type="predicted"/>
<protein>
    <recommendedName>
        <fullName evidence="1">AAR2 C-terminal domain-containing protein</fullName>
    </recommendedName>
</protein>
<dbReference type="Gene3D" id="1.25.40.550">
    <property type="entry name" value="Aar2, C-terminal domain-like"/>
    <property type="match status" value="1"/>
</dbReference>
<name>A0A6T6VUI1_9EUKA</name>
<dbReference type="PANTHER" id="PTHR12689">
    <property type="entry name" value="A1 CISTRON SPLICING FACTOR AAR2-RELATED"/>
    <property type="match status" value="1"/>
</dbReference>
<evidence type="ECO:0000259" key="1">
    <source>
        <dbReference type="Pfam" id="PF05282"/>
    </source>
</evidence>
<organism evidence="3">
    <name type="scientific">Amorphochlora amoebiformis</name>
    <dbReference type="NCBI Taxonomy" id="1561963"/>
    <lineage>
        <taxon>Eukaryota</taxon>
        <taxon>Sar</taxon>
        <taxon>Rhizaria</taxon>
        <taxon>Cercozoa</taxon>
        <taxon>Chlorarachniophyceae</taxon>
        <taxon>Amorphochlora</taxon>
    </lineage>
</organism>
<dbReference type="InterPro" id="IPR033648">
    <property type="entry name" value="AAR2_C"/>
</dbReference>
<dbReference type="InterPro" id="IPR038514">
    <property type="entry name" value="AAR2_C_sf"/>
</dbReference>
<accession>A0A6T6VUI1</accession>
<evidence type="ECO:0000313" key="2">
    <source>
        <dbReference type="EMBL" id="CAD8452994.1"/>
    </source>
</evidence>
<dbReference type="CDD" id="cd13778">
    <property type="entry name" value="Aar2_C"/>
    <property type="match status" value="1"/>
</dbReference>